<evidence type="ECO:0000256" key="2">
    <source>
        <dbReference type="ARBA" id="ARBA00022692"/>
    </source>
</evidence>
<reference evidence="5 6" key="1">
    <citation type="journal article" date="2019" name="Int. J. Syst. Evol. Microbiol.">
        <title>Capsulimonas corticalis gen. nov., sp. nov., an aerobic capsulated bacterium, of a novel bacterial order, Capsulimonadales ord. nov., of the class Armatimonadia of the phylum Armatimonadetes.</title>
        <authorList>
            <person name="Li J."/>
            <person name="Kudo C."/>
            <person name="Tonouchi A."/>
        </authorList>
    </citation>
    <scope>NUCLEOTIDE SEQUENCE [LARGE SCALE GENOMIC DNA]</scope>
    <source>
        <strain evidence="5 6">AX-7</strain>
    </source>
</reference>
<organism evidence="5 6">
    <name type="scientific">Capsulimonas corticalis</name>
    <dbReference type="NCBI Taxonomy" id="2219043"/>
    <lineage>
        <taxon>Bacteria</taxon>
        <taxon>Bacillati</taxon>
        <taxon>Armatimonadota</taxon>
        <taxon>Armatimonadia</taxon>
        <taxon>Capsulimonadales</taxon>
        <taxon>Capsulimonadaceae</taxon>
        <taxon>Capsulimonas</taxon>
    </lineage>
</organism>
<proteinExistence type="predicted"/>
<name>A0A402CW79_9BACT</name>
<dbReference type="GO" id="GO:0016020">
    <property type="term" value="C:membrane"/>
    <property type="evidence" value="ECO:0007669"/>
    <property type="project" value="UniProtKB-SubCell"/>
</dbReference>
<protein>
    <submittedName>
        <fullName evidence="5">Permease</fullName>
    </submittedName>
</protein>
<dbReference type="SUPFAM" id="SSF81340">
    <property type="entry name" value="Clc chloride channel"/>
    <property type="match status" value="1"/>
</dbReference>
<dbReference type="OrthoDB" id="9767361at2"/>
<evidence type="ECO:0000256" key="4">
    <source>
        <dbReference type="ARBA" id="ARBA00023136"/>
    </source>
</evidence>
<evidence type="ECO:0000313" key="6">
    <source>
        <dbReference type="Proteomes" id="UP000287394"/>
    </source>
</evidence>
<sequence length="476" mass="49559">MKDRDLNPAPEESTPQLSDEYRWYSEHTALLVSTLKWALLGAVAGLCVGLGTKAFLWALAWATGEALRLKVGVFRYYDLLPLALPLCVWLVRTFAPTAKGHGTEAVITAVHTRSGRINLAVAPVKLLATVLTLAFGGSVGKEGPCAQIGASITSGFADLLRLGDEDRRRLVICGIGAGFGAVFGTPISGALFGIEVLYLGRIEYSVLFPCLIASIVGHLVCGVSPPVPVLHDNFGRLNPTELVLLSVGFGAICGLIALTMIESMRGLERGLHRFSAHPYATAAAGGLFLAVIYHVFGDTYAGLGSTTIEGALSGSLHLLLLGVAIKIVTTAVTLETGGSGGIITPLFFIGSTAGLAFAHMFHLPAGAFAAFGFVAVVAAAANTPIAAAVMGIEMLPGSVGVYAALCACTAYLIVGHRSVYASQKLGFSKSAGLDVPLGGTIGSLGRDSVRIRPGSVAARLHSLRRVRRWKKSPPSA</sequence>
<gene>
    <name evidence="5" type="ORF">CCAX7_61150</name>
</gene>
<keyword evidence="6" id="KW-1185">Reference proteome</keyword>
<dbReference type="KEGG" id="ccot:CCAX7_61150"/>
<dbReference type="InterPro" id="IPR050368">
    <property type="entry name" value="ClC-type_chloride_channel"/>
</dbReference>
<dbReference type="Pfam" id="PF00654">
    <property type="entry name" value="Voltage_CLC"/>
    <property type="match status" value="1"/>
</dbReference>
<dbReference type="RefSeq" id="WP_119321614.1">
    <property type="nucleotide sequence ID" value="NZ_AP025739.1"/>
</dbReference>
<evidence type="ECO:0000256" key="1">
    <source>
        <dbReference type="ARBA" id="ARBA00004141"/>
    </source>
</evidence>
<accession>A0A402CW79</accession>
<dbReference type="AlphaFoldDB" id="A0A402CW79"/>
<dbReference type="Proteomes" id="UP000287394">
    <property type="component" value="Chromosome"/>
</dbReference>
<dbReference type="GO" id="GO:0015108">
    <property type="term" value="F:chloride transmembrane transporter activity"/>
    <property type="evidence" value="ECO:0007669"/>
    <property type="project" value="InterPro"/>
</dbReference>
<dbReference type="EMBL" id="AP025739">
    <property type="protein sequence ID" value="BDI34064.1"/>
    <property type="molecule type" value="Genomic_DNA"/>
</dbReference>
<dbReference type="InterPro" id="IPR014743">
    <property type="entry name" value="Cl-channel_core"/>
</dbReference>
<evidence type="ECO:0000256" key="3">
    <source>
        <dbReference type="ARBA" id="ARBA00022989"/>
    </source>
</evidence>
<keyword evidence="2" id="KW-0812">Transmembrane</keyword>
<dbReference type="PRINTS" id="PR00762">
    <property type="entry name" value="CLCHANNEL"/>
</dbReference>
<keyword evidence="4" id="KW-0472">Membrane</keyword>
<dbReference type="InterPro" id="IPR001807">
    <property type="entry name" value="ClC"/>
</dbReference>
<keyword evidence="3" id="KW-1133">Transmembrane helix</keyword>
<dbReference type="Gene3D" id="1.10.3080.10">
    <property type="entry name" value="Clc chloride channel"/>
    <property type="match status" value="1"/>
</dbReference>
<evidence type="ECO:0000313" key="5">
    <source>
        <dbReference type="EMBL" id="BDI34064.1"/>
    </source>
</evidence>
<comment type="subcellular location">
    <subcellularLocation>
        <location evidence="1">Membrane</location>
        <topology evidence="1">Multi-pass membrane protein</topology>
    </subcellularLocation>
</comment>
<dbReference type="PANTHER" id="PTHR43427">
    <property type="entry name" value="CHLORIDE CHANNEL PROTEIN CLC-E"/>
    <property type="match status" value="1"/>
</dbReference>